<evidence type="ECO:0000313" key="1">
    <source>
        <dbReference type="EMBL" id="QVT78246.1"/>
    </source>
</evidence>
<name>A0ABX8ECS3_9ACTN</name>
<dbReference type="RefSeq" id="WP_214057853.1">
    <property type="nucleotide sequence ID" value="NZ_BAAAHS010000042.1"/>
</dbReference>
<protein>
    <submittedName>
        <fullName evidence="1">Uncharacterized protein</fullName>
    </submittedName>
</protein>
<dbReference type="Proteomes" id="UP000679307">
    <property type="component" value="Chromosome"/>
</dbReference>
<sequence>MGDRGGRSLLRLPRLPRLSVAAAVVLGLLGGFLVAAVTQEVGGTVTPDVVDEVCSAPADGGRWCVQRRQRADGLVVGAVDELWVVRRQGGEDADRVTVVAWPYPGEAFDARFVEDTIVVRGPEGAQAVYPPAFYALD</sequence>
<reference evidence="1 2" key="1">
    <citation type="submission" date="2021-05" db="EMBL/GenBank/DDBJ databases">
        <title>Complete genome of Nocardioides aquaticus KCTC 9944T isolated from meromictic and hypersaline Ekho Lake, Antarctica.</title>
        <authorList>
            <person name="Hwang K."/>
            <person name="Kim K.M."/>
            <person name="Choe H."/>
        </authorList>
    </citation>
    <scope>NUCLEOTIDE SEQUENCE [LARGE SCALE GENOMIC DNA]</scope>
    <source>
        <strain evidence="1 2">KCTC 9944</strain>
    </source>
</reference>
<proteinExistence type="predicted"/>
<dbReference type="EMBL" id="CP075371">
    <property type="protein sequence ID" value="QVT78246.1"/>
    <property type="molecule type" value="Genomic_DNA"/>
</dbReference>
<evidence type="ECO:0000313" key="2">
    <source>
        <dbReference type="Proteomes" id="UP000679307"/>
    </source>
</evidence>
<organism evidence="1 2">
    <name type="scientific">Nocardioides aquaticus</name>
    <dbReference type="NCBI Taxonomy" id="160826"/>
    <lineage>
        <taxon>Bacteria</taxon>
        <taxon>Bacillati</taxon>
        <taxon>Actinomycetota</taxon>
        <taxon>Actinomycetes</taxon>
        <taxon>Propionibacteriales</taxon>
        <taxon>Nocardioidaceae</taxon>
        <taxon>Nocardioides</taxon>
    </lineage>
</organism>
<keyword evidence="2" id="KW-1185">Reference proteome</keyword>
<gene>
    <name evidence="1" type="ORF">ENKNEFLB_00619</name>
</gene>
<accession>A0ABX8ECS3</accession>